<feature type="signal peptide" evidence="3">
    <location>
        <begin position="1"/>
        <end position="21"/>
    </location>
</feature>
<dbReference type="PROSITE" id="PS51257">
    <property type="entry name" value="PROKAR_LIPOPROTEIN"/>
    <property type="match status" value="1"/>
</dbReference>
<evidence type="ECO:0000256" key="3">
    <source>
        <dbReference type="SAM" id="SignalP"/>
    </source>
</evidence>
<evidence type="ECO:0000313" key="4">
    <source>
        <dbReference type="EMBL" id="MFC6439747.1"/>
    </source>
</evidence>
<keyword evidence="2" id="KW-0802">TPR repeat</keyword>
<dbReference type="InterPro" id="IPR019734">
    <property type="entry name" value="TPR_rpt"/>
</dbReference>
<dbReference type="SMART" id="SM00028">
    <property type="entry name" value="TPR"/>
    <property type="match status" value="2"/>
</dbReference>
<reference evidence="5" key="1">
    <citation type="journal article" date="2019" name="Int. J. Syst. Evol. Microbiol.">
        <title>The Global Catalogue of Microorganisms (GCM) 10K type strain sequencing project: providing services to taxonomists for standard genome sequencing and annotation.</title>
        <authorList>
            <consortium name="The Broad Institute Genomics Platform"/>
            <consortium name="The Broad Institute Genome Sequencing Center for Infectious Disease"/>
            <person name="Wu L."/>
            <person name="Ma J."/>
        </authorList>
    </citation>
    <scope>NUCLEOTIDE SEQUENCE [LARGE SCALE GENOMIC DNA]</scope>
    <source>
        <strain evidence="5">CGMCC 1.16031</strain>
    </source>
</reference>
<evidence type="ECO:0000256" key="2">
    <source>
        <dbReference type="ARBA" id="ARBA00022803"/>
    </source>
</evidence>
<dbReference type="Proteomes" id="UP001596364">
    <property type="component" value="Unassembled WGS sequence"/>
</dbReference>
<keyword evidence="5" id="KW-1185">Reference proteome</keyword>
<keyword evidence="3" id="KW-0732">Signal</keyword>
<proteinExistence type="predicted"/>
<feature type="chain" id="PRO_5045771605" evidence="3">
    <location>
        <begin position="22"/>
        <end position="217"/>
    </location>
</feature>
<accession>A0ABW1XHN5</accession>
<name>A0ABW1XHN5_9ALTE</name>
<dbReference type="SUPFAM" id="SSF48452">
    <property type="entry name" value="TPR-like"/>
    <property type="match status" value="1"/>
</dbReference>
<sequence length="217" mass="23910">MRCINVVVLLLALLLAGCATQPIEPSVPPSSSVPAVSETAIAETNVNDAFRASQQVWPDQVKTRYTKALKLKSNGDSAAAERELQTLVADYPNLSMAWLQLGDLAMTAREHAAAEQAYLAAINANTHNYYARNRLAQLLRHQGRFREALQHYDAALASYADFAAAILNRAILKDLYLGDKSGALADYLRYQQLVPQAEQNLAGWITDIQRQLQNEGQ</sequence>
<protein>
    <submittedName>
        <fullName evidence="4">Tetratricopeptide repeat protein</fullName>
    </submittedName>
</protein>
<dbReference type="PANTHER" id="PTHR44943:SF8">
    <property type="entry name" value="TPR REPEAT-CONTAINING PROTEIN MJ0263"/>
    <property type="match status" value="1"/>
</dbReference>
<dbReference type="Pfam" id="PF13432">
    <property type="entry name" value="TPR_16"/>
    <property type="match status" value="1"/>
</dbReference>
<evidence type="ECO:0000256" key="1">
    <source>
        <dbReference type="ARBA" id="ARBA00022737"/>
    </source>
</evidence>
<dbReference type="EMBL" id="JBHSUS010000001">
    <property type="protein sequence ID" value="MFC6439747.1"/>
    <property type="molecule type" value="Genomic_DNA"/>
</dbReference>
<gene>
    <name evidence="4" type="ORF">ACFP85_06255</name>
</gene>
<dbReference type="PANTHER" id="PTHR44943">
    <property type="entry name" value="CELLULOSE SYNTHASE OPERON PROTEIN C"/>
    <property type="match status" value="1"/>
</dbReference>
<comment type="caution">
    <text evidence="4">The sequence shown here is derived from an EMBL/GenBank/DDBJ whole genome shotgun (WGS) entry which is preliminary data.</text>
</comment>
<dbReference type="InterPro" id="IPR011990">
    <property type="entry name" value="TPR-like_helical_dom_sf"/>
</dbReference>
<evidence type="ECO:0000313" key="5">
    <source>
        <dbReference type="Proteomes" id="UP001596364"/>
    </source>
</evidence>
<dbReference type="RefSeq" id="WP_131256637.1">
    <property type="nucleotide sequence ID" value="NZ_JBHSUS010000001.1"/>
</dbReference>
<dbReference type="Gene3D" id="1.25.40.10">
    <property type="entry name" value="Tetratricopeptide repeat domain"/>
    <property type="match status" value="1"/>
</dbReference>
<keyword evidence="1" id="KW-0677">Repeat</keyword>
<dbReference type="InterPro" id="IPR051685">
    <property type="entry name" value="Ycf3/AcsC/BcsC/TPR_MFPF"/>
</dbReference>
<organism evidence="4 5">
    <name type="scientific">Pseudobowmanella zhangzhouensis</name>
    <dbReference type="NCBI Taxonomy" id="1537679"/>
    <lineage>
        <taxon>Bacteria</taxon>
        <taxon>Pseudomonadati</taxon>
        <taxon>Pseudomonadota</taxon>
        <taxon>Gammaproteobacteria</taxon>
        <taxon>Alteromonadales</taxon>
        <taxon>Alteromonadaceae</taxon>
    </lineage>
</organism>